<evidence type="ECO:0000256" key="1">
    <source>
        <dbReference type="ARBA" id="ARBA00004141"/>
    </source>
</evidence>
<name>A0A0G4J269_PLABS</name>
<reference evidence="9 11" key="1">
    <citation type="submission" date="2015-02" db="EMBL/GenBank/DDBJ databases">
        <authorList>
            <person name="Chooi Y.-H."/>
        </authorList>
    </citation>
    <scope>NUCLEOTIDE SEQUENCE [LARGE SCALE GENOMIC DNA]</scope>
    <source>
        <strain evidence="9">E3</strain>
    </source>
</reference>
<dbReference type="Proteomes" id="UP000290189">
    <property type="component" value="Unassembled WGS sequence"/>
</dbReference>
<feature type="transmembrane region" description="Helical" evidence="8">
    <location>
        <begin position="31"/>
        <end position="53"/>
    </location>
</feature>
<evidence type="ECO:0000313" key="9">
    <source>
        <dbReference type="EMBL" id="CEP01630.1"/>
    </source>
</evidence>
<keyword evidence="5 6" id="KW-0472">Membrane</keyword>
<dbReference type="GO" id="GO:0005886">
    <property type="term" value="C:plasma membrane"/>
    <property type="evidence" value="ECO:0007669"/>
    <property type="project" value="TreeGrafter"/>
</dbReference>
<evidence type="ECO:0000313" key="10">
    <source>
        <dbReference type="EMBL" id="SPQ99468.1"/>
    </source>
</evidence>
<sequence>MAQGKAQERPADTPFKQQRLPAWQPILTPKWVVITFSFIGVAFIPIGVVIVNISDAIVEVVQRYDDQCPPPPSYCTVNVTIPADMAPPIYFYYQLTNFYQNHRRYVQSRSDAQLRGVGDLSQSDLSNCEPIVTSPVQTDKVLYPCGLVANSFFTDQFNASLLDPVTGNETALAGADWDGTSIAWATDVQTKFKLPQRAYAGVSRQTARPGIPNVVTLPSVTNQEFIVWMRTAGLPTFKKLNRVVGTATIAAGTKIQFSISNQFPVRGFNGQKALVLSTASVLGGKNPFLGYAYITVGAICLFLAFAFQVKHYLSPRTLGDMTYFAWNTGDRRVHAIDAGAPTVGDDKEAGKDKSATADP</sequence>
<dbReference type="EMBL" id="CDSF01000114">
    <property type="protein sequence ID" value="CEP01630.1"/>
    <property type="molecule type" value="Genomic_DNA"/>
</dbReference>
<comment type="similarity">
    <text evidence="2 6">Belongs to the CDC50/LEM3 family.</text>
</comment>
<keyword evidence="10" id="KW-0496">Mitochondrion</keyword>
<dbReference type="GO" id="GO:0005794">
    <property type="term" value="C:Golgi apparatus"/>
    <property type="evidence" value="ECO:0007669"/>
    <property type="project" value="TreeGrafter"/>
</dbReference>
<evidence type="ECO:0000313" key="11">
    <source>
        <dbReference type="Proteomes" id="UP000039324"/>
    </source>
</evidence>
<keyword evidence="4 8" id="KW-1133">Transmembrane helix</keyword>
<evidence type="ECO:0000256" key="2">
    <source>
        <dbReference type="ARBA" id="ARBA00009457"/>
    </source>
</evidence>
<keyword evidence="11" id="KW-1185">Reference proteome</keyword>
<evidence type="ECO:0000256" key="7">
    <source>
        <dbReference type="SAM" id="MobiDB-lite"/>
    </source>
</evidence>
<dbReference type="AlphaFoldDB" id="A0A0G4J269"/>
<comment type="subcellular location">
    <subcellularLocation>
        <location evidence="1">Membrane</location>
        <topology evidence="1">Multi-pass membrane protein</topology>
    </subcellularLocation>
</comment>
<evidence type="ECO:0000256" key="4">
    <source>
        <dbReference type="ARBA" id="ARBA00022989"/>
    </source>
</evidence>
<dbReference type="PIRSF" id="PIRSF015840">
    <property type="entry name" value="DUF284_TM_euk"/>
    <property type="match status" value="1"/>
</dbReference>
<dbReference type="PANTHER" id="PTHR10926:SF0">
    <property type="entry name" value="CDC50, ISOFORM A"/>
    <property type="match status" value="1"/>
</dbReference>
<accession>A0A0G4J269</accession>
<feature type="transmembrane region" description="Helical" evidence="8">
    <location>
        <begin position="288"/>
        <end position="307"/>
    </location>
</feature>
<geneLocation type="mitochondrion" evidence="10"/>
<feature type="region of interest" description="Disordered" evidence="7">
    <location>
        <begin position="340"/>
        <end position="359"/>
    </location>
</feature>
<evidence type="ECO:0000256" key="3">
    <source>
        <dbReference type="ARBA" id="ARBA00022692"/>
    </source>
</evidence>
<dbReference type="OrthoDB" id="340608at2759"/>
<keyword evidence="3 8" id="KW-0812">Transmembrane</keyword>
<reference evidence="10 12" key="2">
    <citation type="submission" date="2018-03" db="EMBL/GenBank/DDBJ databases">
        <authorList>
            <person name="Fogelqvist J."/>
        </authorList>
    </citation>
    <scope>NUCLEOTIDE SEQUENCE [LARGE SCALE GENOMIC DNA]</scope>
</reference>
<organism evidence="9 11">
    <name type="scientific">Plasmodiophora brassicae</name>
    <name type="common">Clubroot disease agent</name>
    <dbReference type="NCBI Taxonomy" id="37360"/>
    <lineage>
        <taxon>Eukaryota</taxon>
        <taxon>Sar</taxon>
        <taxon>Rhizaria</taxon>
        <taxon>Endomyxa</taxon>
        <taxon>Phytomyxea</taxon>
        <taxon>Plasmodiophorida</taxon>
        <taxon>Plasmodiophoridae</taxon>
        <taxon>Plasmodiophora</taxon>
    </lineage>
</organism>
<protein>
    <recommendedName>
        <fullName evidence="13">ALA-interacting subunit</fullName>
    </recommendedName>
</protein>
<gene>
    <name evidence="9" type="ORF">PBRA_008572</name>
    <name evidence="10" type="ORF">PLBR_LOCUS6683</name>
</gene>
<evidence type="ECO:0000256" key="8">
    <source>
        <dbReference type="SAM" id="Phobius"/>
    </source>
</evidence>
<dbReference type="EMBL" id="OVEO01000012">
    <property type="protein sequence ID" value="SPQ99468.1"/>
    <property type="molecule type" value="Genomic_DNA"/>
</dbReference>
<dbReference type="OMA" id="IPWSMFN"/>
<dbReference type="STRING" id="37360.A0A0G4J269"/>
<dbReference type="Pfam" id="PF03381">
    <property type="entry name" value="CDC50"/>
    <property type="match status" value="1"/>
</dbReference>
<dbReference type="GO" id="GO:0005783">
    <property type="term" value="C:endoplasmic reticulum"/>
    <property type="evidence" value="ECO:0007669"/>
    <property type="project" value="TreeGrafter"/>
</dbReference>
<evidence type="ECO:0000256" key="6">
    <source>
        <dbReference type="PIRNR" id="PIRNR015840"/>
    </source>
</evidence>
<evidence type="ECO:0000256" key="5">
    <source>
        <dbReference type="ARBA" id="ARBA00023136"/>
    </source>
</evidence>
<feature type="compositionally biased region" description="Basic and acidic residues" evidence="7">
    <location>
        <begin position="344"/>
        <end position="359"/>
    </location>
</feature>
<dbReference type="Proteomes" id="UP000039324">
    <property type="component" value="Unassembled WGS sequence"/>
</dbReference>
<dbReference type="InterPro" id="IPR005045">
    <property type="entry name" value="CDC50/LEM3_fam"/>
</dbReference>
<proteinExistence type="inferred from homology"/>
<evidence type="ECO:0008006" key="13">
    <source>
        <dbReference type="Google" id="ProtNLM"/>
    </source>
</evidence>
<dbReference type="PANTHER" id="PTHR10926">
    <property type="entry name" value="CELL CYCLE CONTROL PROTEIN 50"/>
    <property type="match status" value="1"/>
</dbReference>
<evidence type="ECO:0000313" key="12">
    <source>
        <dbReference type="Proteomes" id="UP000290189"/>
    </source>
</evidence>